<evidence type="ECO:0000256" key="1">
    <source>
        <dbReference type="SAM" id="MobiDB-lite"/>
    </source>
</evidence>
<sequence length="629" mass="68882">MKKQLRRAVSLCLTLAVILTLGVLASAASPYSVKAAAKSISFIQNGYVTGTYAAKNNNITLMKDSAGDLLVCFYTSQGKYVGVTLGSQSSLTLSGSIGTLTIDRSFSGAVTLAGSVSTLKVNSGSTVTVASGGSVGTATLSSTSAKLKVSSGGKVTTATAKNKSQVTVSGTGRVTTFKVGGKTTSVGSSGGSSTSAKKSTPKMTTKVISAKYGDTLEELESKLKSSVKAYDRSTNRSISGTVSWVADEDTEVTRKSTYKYRFDPADDDKYYSVTGSVKIEVSGSSSSSSGKLTVETETLYASSGDRLRDLEDELEDCVTVTDRYGDEVDGSLEWVSSGSTKVKNNTSYKFEFEPDDDDYSKITGYVKIRFGSGSSSGRLRYTTSTIQADSGDTLRELEDELEDSVRVYDRDDGDRVYGDFEWVRSRSTKVTKDGTYEFEFDPDNSRYDAFTGEIKIEVDGSGEITFRTSTLTAHEGDTLRDLEDQLEDKVRAYDEDGDRLDGDFEWVSSRSTKVKDGRSYKFEFDPDDRDLDTATGTVEVEIEDDYSYELEIDDIEVEDDDHTLRELRSALRRAVTAYDEDTGDEIDGDLEWRDSDSTRVRRSGYYEFVFEPDSSRYEDTRDEIYIHVD</sequence>
<dbReference type="Gene3D" id="2.160.20.20">
    <property type="match status" value="1"/>
</dbReference>
<feature type="signal peptide" evidence="2">
    <location>
        <begin position="1"/>
        <end position="27"/>
    </location>
</feature>
<dbReference type="Proteomes" id="UP000886800">
    <property type="component" value="Unassembled WGS sequence"/>
</dbReference>
<organism evidence="3 4">
    <name type="scientific">Candidatus Anaerotruncus excrementipullorum</name>
    <dbReference type="NCBI Taxonomy" id="2838465"/>
    <lineage>
        <taxon>Bacteria</taxon>
        <taxon>Bacillati</taxon>
        <taxon>Bacillota</taxon>
        <taxon>Clostridia</taxon>
        <taxon>Eubacteriales</taxon>
        <taxon>Oscillospiraceae</taxon>
        <taxon>Anaerotruncus</taxon>
    </lineage>
</organism>
<feature type="region of interest" description="Disordered" evidence="1">
    <location>
        <begin position="182"/>
        <end position="201"/>
    </location>
</feature>
<accession>A0A9D1WQ58</accession>
<dbReference type="InterPro" id="IPR012332">
    <property type="entry name" value="Autotransporter_pectin_lyase_C"/>
</dbReference>
<feature type="chain" id="PRO_5039664918" description="FecR protein domain-containing protein" evidence="2">
    <location>
        <begin position="28"/>
        <end position="629"/>
    </location>
</feature>
<reference evidence="3" key="1">
    <citation type="journal article" date="2021" name="PeerJ">
        <title>Extensive microbial diversity within the chicken gut microbiome revealed by metagenomics and culture.</title>
        <authorList>
            <person name="Gilroy R."/>
            <person name="Ravi A."/>
            <person name="Getino M."/>
            <person name="Pursley I."/>
            <person name="Horton D.L."/>
            <person name="Alikhan N.F."/>
            <person name="Baker D."/>
            <person name="Gharbi K."/>
            <person name="Hall N."/>
            <person name="Watson M."/>
            <person name="Adriaenssens E.M."/>
            <person name="Foster-Nyarko E."/>
            <person name="Jarju S."/>
            <person name="Secka A."/>
            <person name="Antonio M."/>
            <person name="Oren A."/>
            <person name="Chaudhuri R.R."/>
            <person name="La Ragione R."/>
            <person name="Hildebrand F."/>
            <person name="Pallen M.J."/>
        </authorList>
    </citation>
    <scope>NUCLEOTIDE SEQUENCE</scope>
    <source>
        <strain evidence="3">CHK188-5543</strain>
    </source>
</reference>
<proteinExistence type="predicted"/>
<evidence type="ECO:0000256" key="2">
    <source>
        <dbReference type="SAM" id="SignalP"/>
    </source>
</evidence>
<keyword evidence="2" id="KW-0732">Signal</keyword>
<evidence type="ECO:0000313" key="4">
    <source>
        <dbReference type="Proteomes" id="UP000886800"/>
    </source>
</evidence>
<dbReference type="EMBL" id="DXES01000060">
    <property type="protein sequence ID" value="HIX65184.1"/>
    <property type="molecule type" value="Genomic_DNA"/>
</dbReference>
<evidence type="ECO:0000313" key="3">
    <source>
        <dbReference type="EMBL" id="HIX65184.1"/>
    </source>
</evidence>
<name>A0A9D1WQ58_9FIRM</name>
<evidence type="ECO:0008006" key="5">
    <source>
        <dbReference type="Google" id="ProtNLM"/>
    </source>
</evidence>
<gene>
    <name evidence="3" type="ORF">H9736_02940</name>
</gene>
<protein>
    <recommendedName>
        <fullName evidence="5">FecR protein domain-containing protein</fullName>
    </recommendedName>
</protein>
<comment type="caution">
    <text evidence="3">The sequence shown here is derived from an EMBL/GenBank/DDBJ whole genome shotgun (WGS) entry which is preliminary data.</text>
</comment>
<dbReference type="AlphaFoldDB" id="A0A9D1WQ58"/>
<reference evidence="3" key="2">
    <citation type="submission" date="2021-04" db="EMBL/GenBank/DDBJ databases">
        <authorList>
            <person name="Gilroy R."/>
        </authorList>
    </citation>
    <scope>NUCLEOTIDE SEQUENCE</scope>
    <source>
        <strain evidence="3">CHK188-5543</strain>
    </source>
</reference>